<comment type="caution">
    <text evidence="1">The sequence shown here is derived from an EMBL/GenBank/DDBJ whole genome shotgun (WGS) entry which is preliminary data.</text>
</comment>
<dbReference type="Proteomes" id="UP000287857">
    <property type="component" value="Unassembled WGS sequence"/>
</dbReference>
<dbReference type="AlphaFoldDB" id="A0A430A0C1"/>
<name>A0A430A0C1_9ENTE</name>
<accession>A0A430A0C1</accession>
<gene>
    <name evidence="1" type="ORF">CBF37_03250</name>
</gene>
<dbReference type="Pfam" id="PF11217">
    <property type="entry name" value="DUF3013"/>
    <property type="match status" value="1"/>
</dbReference>
<keyword evidence="2" id="KW-1185">Reference proteome</keyword>
<organism evidence="1 2">
    <name type="scientific">Vagococcus vulneris</name>
    <dbReference type="NCBI Taxonomy" id="1977869"/>
    <lineage>
        <taxon>Bacteria</taxon>
        <taxon>Bacillati</taxon>
        <taxon>Bacillota</taxon>
        <taxon>Bacilli</taxon>
        <taxon>Lactobacillales</taxon>
        <taxon>Enterococcaceae</taxon>
        <taxon>Vagococcus</taxon>
    </lineage>
</organism>
<sequence length="159" mass="18273">MKKDNILTYLETSLEKALGDIDFAIDWNKRQHTIEVIIALYAENSDHEAIEDDEGVVSEEAVIEFQDSVLFYMDGKLPDVNTDDYLTMLSFDKKKGLPKAYLDVFSTYLAEVAVEGQSDLLDFLTDDSIEVFELHWDDEEFSVRINQAEFTEMAAYPSY</sequence>
<protein>
    <recommendedName>
        <fullName evidence="3">DUF3013 domain-containing protein</fullName>
    </recommendedName>
</protein>
<dbReference type="EMBL" id="NGJS01000003">
    <property type="protein sequence ID" value="RST99755.1"/>
    <property type="molecule type" value="Genomic_DNA"/>
</dbReference>
<reference evidence="1 2" key="1">
    <citation type="submission" date="2017-05" db="EMBL/GenBank/DDBJ databases">
        <title>Vagococcus spp. assemblies.</title>
        <authorList>
            <person name="Gulvik C.A."/>
        </authorList>
    </citation>
    <scope>NUCLEOTIDE SEQUENCE [LARGE SCALE GENOMIC DNA]</scope>
    <source>
        <strain evidence="1 2">SS1995</strain>
    </source>
</reference>
<dbReference type="InterPro" id="IPR021380">
    <property type="entry name" value="DUF3013"/>
</dbReference>
<evidence type="ECO:0008006" key="3">
    <source>
        <dbReference type="Google" id="ProtNLM"/>
    </source>
</evidence>
<proteinExistence type="predicted"/>
<evidence type="ECO:0000313" key="2">
    <source>
        <dbReference type="Proteomes" id="UP000287857"/>
    </source>
</evidence>
<dbReference type="Gene3D" id="3.40.50.11250">
    <property type="entry name" value="Protein of unknown function DUF3013"/>
    <property type="match status" value="1"/>
</dbReference>
<evidence type="ECO:0000313" key="1">
    <source>
        <dbReference type="EMBL" id="RST99755.1"/>
    </source>
</evidence>